<feature type="domain" description="DUF4440" evidence="2">
    <location>
        <begin position="33"/>
        <end position="145"/>
    </location>
</feature>
<dbReference type="Proteomes" id="UP000391834">
    <property type="component" value="Unassembled WGS sequence"/>
</dbReference>
<feature type="coiled-coil region" evidence="1">
    <location>
        <begin position="19"/>
        <end position="46"/>
    </location>
</feature>
<dbReference type="RefSeq" id="WP_025864052.1">
    <property type="nucleotide sequence ID" value="NZ_BLAX01000001.1"/>
</dbReference>
<organism evidence="3 4">
    <name type="scientific">Prolixibacter bellariivorans</name>
    <dbReference type="NCBI Taxonomy" id="314319"/>
    <lineage>
        <taxon>Bacteria</taxon>
        <taxon>Pseudomonadati</taxon>
        <taxon>Bacteroidota</taxon>
        <taxon>Bacteroidia</taxon>
        <taxon>Marinilabiliales</taxon>
        <taxon>Prolixibacteraceae</taxon>
        <taxon>Prolixibacter</taxon>
    </lineage>
</organism>
<name>A0A5M4B3D6_9BACT</name>
<dbReference type="InterPro" id="IPR027843">
    <property type="entry name" value="DUF4440"/>
</dbReference>
<dbReference type="SUPFAM" id="SSF54427">
    <property type="entry name" value="NTF2-like"/>
    <property type="match status" value="1"/>
</dbReference>
<accession>A0A5M4B3D6</accession>
<evidence type="ECO:0000259" key="2">
    <source>
        <dbReference type="Pfam" id="PF14534"/>
    </source>
</evidence>
<dbReference type="Gene3D" id="3.10.450.50">
    <property type="match status" value="1"/>
</dbReference>
<dbReference type="EMBL" id="BLAX01000001">
    <property type="protein sequence ID" value="GET34187.1"/>
    <property type="molecule type" value="Genomic_DNA"/>
</dbReference>
<keyword evidence="4" id="KW-1185">Reference proteome</keyword>
<protein>
    <recommendedName>
        <fullName evidence="2">DUF4440 domain-containing protein</fullName>
    </recommendedName>
</protein>
<dbReference type="PROSITE" id="PS51257">
    <property type="entry name" value="PROKAR_LIPOPROTEIN"/>
    <property type="match status" value="1"/>
</dbReference>
<proteinExistence type="predicted"/>
<dbReference type="Pfam" id="PF14534">
    <property type="entry name" value="DUF4440"/>
    <property type="match status" value="1"/>
</dbReference>
<gene>
    <name evidence="3" type="ORF">PbJCM13498_30500</name>
</gene>
<evidence type="ECO:0000313" key="4">
    <source>
        <dbReference type="Proteomes" id="UP000391834"/>
    </source>
</evidence>
<dbReference type="AlphaFoldDB" id="A0A5M4B3D6"/>
<dbReference type="InterPro" id="IPR032710">
    <property type="entry name" value="NTF2-like_dom_sf"/>
</dbReference>
<reference evidence="3 4" key="1">
    <citation type="submission" date="2019-10" db="EMBL/GenBank/DDBJ databases">
        <title>Prolixibacter strains distinguished by the presence of nitrate reductase genes were adept at nitrate-dependent anaerobic corrosion of metallic iron and carbon steel.</title>
        <authorList>
            <person name="Iino T."/>
            <person name="Shono N."/>
            <person name="Ito K."/>
            <person name="Nakamura R."/>
            <person name="Sueoka K."/>
            <person name="Harayama S."/>
            <person name="Ohkuma M."/>
        </authorList>
    </citation>
    <scope>NUCLEOTIDE SEQUENCE [LARGE SCALE GENOMIC DNA]</scope>
    <source>
        <strain evidence="3 4">JCM 13498</strain>
    </source>
</reference>
<sequence>MQKLIPAFLISLLVLTSCKTGTERQIEQWKTEIRQTEQAFAEMAQKEGIPKAFLTYAAEDAVLLRNNQLIKGKQALRAFYSQQTTPSEKVSLTWKPDFVDVSKSGDLGYTYGTYQYTVTDSLGGTKTSEGIFHTVWKRQADGSWRFVWD</sequence>
<dbReference type="OrthoDB" id="1119084at2"/>
<evidence type="ECO:0000313" key="3">
    <source>
        <dbReference type="EMBL" id="GET34187.1"/>
    </source>
</evidence>
<evidence type="ECO:0000256" key="1">
    <source>
        <dbReference type="SAM" id="Coils"/>
    </source>
</evidence>
<keyword evidence="1" id="KW-0175">Coiled coil</keyword>
<comment type="caution">
    <text evidence="3">The sequence shown here is derived from an EMBL/GenBank/DDBJ whole genome shotgun (WGS) entry which is preliminary data.</text>
</comment>